<organism evidence="1 2">
    <name type="scientific">Halomicronema hongdechloris C2206</name>
    <dbReference type="NCBI Taxonomy" id="1641165"/>
    <lineage>
        <taxon>Bacteria</taxon>
        <taxon>Bacillati</taxon>
        <taxon>Cyanobacteriota</taxon>
        <taxon>Cyanophyceae</taxon>
        <taxon>Nodosilineales</taxon>
        <taxon>Nodosilineaceae</taxon>
        <taxon>Halomicronema</taxon>
    </lineage>
</organism>
<dbReference type="KEGG" id="hhg:XM38_051380"/>
<keyword evidence="2" id="KW-1185">Reference proteome</keyword>
<sequence>MQTLRLRAHVNPDGSVQLQMPEQLANQDIELILVYQPVDSFDQPAEPATAEEDPLIGLFSGSPDLSTQAKTILEQDITPDSGFTWKQS</sequence>
<dbReference type="EMBL" id="CP021983">
    <property type="protein sequence ID" value="ASC74163.1"/>
    <property type="molecule type" value="Genomic_DNA"/>
</dbReference>
<dbReference type="RefSeq" id="WP_080805376.1">
    <property type="nucleotide sequence ID" value="NZ_CP021983.2"/>
</dbReference>
<dbReference type="Proteomes" id="UP000191901">
    <property type="component" value="Chromosome"/>
</dbReference>
<evidence type="ECO:0000313" key="2">
    <source>
        <dbReference type="Proteomes" id="UP000191901"/>
    </source>
</evidence>
<gene>
    <name evidence="1" type="ORF">XM38_051380</name>
</gene>
<dbReference type="STRING" id="1641165.XM38_01615"/>
<protein>
    <submittedName>
        <fullName evidence="1">Uncharacterized protein</fullName>
    </submittedName>
</protein>
<evidence type="ECO:0000313" key="1">
    <source>
        <dbReference type="EMBL" id="ASC74163.1"/>
    </source>
</evidence>
<dbReference type="OrthoDB" id="576894at2"/>
<proteinExistence type="predicted"/>
<reference evidence="1 2" key="1">
    <citation type="journal article" date="2016" name="Biochim. Biophys. Acta">
        <title>Characterization of red-shifted phycobilisomes isolated from the chlorophyll f-containing cyanobacterium Halomicronema hongdechloris.</title>
        <authorList>
            <person name="Li Y."/>
            <person name="Lin Y."/>
            <person name="Garvey C.J."/>
            <person name="Birch D."/>
            <person name="Corkery R.W."/>
            <person name="Loughlin P.C."/>
            <person name="Scheer H."/>
            <person name="Willows R.D."/>
            <person name="Chen M."/>
        </authorList>
    </citation>
    <scope>NUCLEOTIDE SEQUENCE [LARGE SCALE GENOMIC DNA]</scope>
    <source>
        <strain evidence="1 2">C2206</strain>
    </source>
</reference>
<dbReference type="AlphaFoldDB" id="A0A1Z3HV51"/>
<name>A0A1Z3HV51_9CYAN</name>
<accession>A0A1Z3HV51</accession>